<dbReference type="Proteomes" id="UP000463138">
    <property type="component" value="Unassembled WGS sequence"/>
</dbReference>
<keyword evidence="2" id="KW-1185">Reference proteome</keyword>
<sequence>MMWLAVMAAKPLSAGVTTMAQVKKKRLIDSSINAATEATDSLKIQARQLWLATLGAYAKVGKEGAAYFKELVNEGQALETQGKELLSEQVDSATSKVEQFKAGFKARVDSATGGRLEKVVGSVEKGRAELLGRVGIPSRSELQKLSAKLDELSASLKGAKLG</sequence>
<reference evidence="1 2" key="1">
    <citation type="submission" date="2018-07" db="EMBL/GenBank/DDBJ databases">
        <title>Pseudomonas laoshanensis sp. nov., isolated from soil.</title>
        <authorList>
            <person name="Sun J."/>
            <person name="Yu L."/>
            <person name="Wang M."/>
            <person name="Zhang C."/>
        </authorList>
    </citation>
    <scope>NUCLEOTIDE SEQUENCE [LARGE SCALE GENOMIC DNA]</scope>
    <source>
        <strain evidence="1 2">Y22</strain>
    </source>
</reference>
<protein>
    <submittedName>
        <fullName evidence="1">Poly(3-hydroxyalkanoate) granule-associated protein PhaI</fullName>
    </submittedName>
</protein>
<dbReference type="OrthoDB" id="5801582at2"/>
<dbReference type="Pfam" id="PF05597">
    <property type="entry name" value="Phasin"/>
    <property type="match status" value="1"/>
</dbReference>
<dbReference type="AlphaFoldDB" id="A0A7V7GS95"/>
<accession>A0A7V7GS95</accession>
<dbReference type="InterPro" id="IPR008769">
    <property type="entry name" value="PhaF_PhaI"/>
</dbReference>
<organism evidence="1 2">
    <name type="scientific">Halopseudomonas laoshanensis</name>
    <dbReference type="NCBI Taxonomy" id="2268758"/>
    <lineage>
        <taxon>Bacteria</taxon>
        <taxon>Pseudomonadati</taxon>
        <taxon>Pseudomonadota</taxon>
        <taxon>Gammaproteobacteria</taxon>
        <taxon>Pseudomonadales</taxon>
        <taxon>Pseudomonadaceae</taxon>
        <taxon>Halopseudomonas</taxon>
    </lineage>
</organism>
<dbReference type="EMBL" id="QOVF01000003">
    <property type="protein sequence ID" value="KAA0693829.1"/>
    <property type="molecule type" value="Genomic_DNA"/>
</dbReference>
<name>A0A7V7GS95_9GAMM</name>
<proteinExistence type="predicted"/>
<dbReference type="PANTHER" id="PTHR38664">
    <property type="entry name" value="SLR0058 PROTEIN"/>
    <property type="match status" value="1"/>
</dbReference>
<dbReference type="PANTHER" id="PTHR38664:SF1">
    <property type="entry name" value="SLR0058 PROTEIN"/>
    <property type="match status" value="1"/>
</dbReference>
<comment type="caution">
    <text evidence="1">The sequence shown here is derived from an EMBL/GenBank/DDBJ whole genome shotgun (WGS) entry which is preliminary data.</text>
</comment>
<evidence type="ECO:0000313" key="2">
    <source>
        <dbReference type="Proteomes" id="UP000463138"/>
    </source>
</evidence>
<evidence type="ECO:0000313" key="1">
    <source>
        <dbReference type="EMBL" id="KAA0693829.1"/>
    </source>
</evidence>
<gene>
    <name evidence="1" type="ORF">DT594_10895</name>
</gene>